<feature type="compositionally biased region" description="Low complexity" evidence="7">
    <location>
        <begin position="43"/>
        <end position="56"/>
    </location>
</feature>
<dbReference type="EMBL" id="ANMO01000272">
    <property type="protein sequence ID" value="EMB13116.1"/>
    <property type="molecule type" value="Genomic_DNA"/>
</dbReference>
<dbReference type="GO" id="GO:0046872">
    <property type="term" value="F:metal ion binding"/>
    <property type="evidence" value="ECO:0007669"/>
    <property type="project" value="UniProtKB-KW"/>
</dbReference>
<dbReference type="GO" id="GO:0005737">
    <property type="term" value="C:cytoplasm"/>
    <property type="evidence" value="ECO:0007669"/>
    <property type="project" value="TreeGrafter"/>
</dbReference>
<dbReference type="Proteomes" id="UP000011529">
    <property type="component" value="Unassembled WGS sequence"/>
</dbReference>
<dbReference type="AlphaFoldDB" id="M2A346"/>
<reference evidence="9" key="2">
    <citation type="journal article" date="2013" name="Mar. Genomics">
        <title>Expression of sulfatases in Rhodopirellula baltica and the diversity of sulfatases in the genus Rhodopirellula.</title>
        <authorList>
            <person name="Wegner C.E."/>
            <person name="Richter-Heitmann T."/>
            <person name="Klindworth A."/>
            <person name="Klockow C."/>
            <person name="Richter M."/>
            <person name="Achstetter T."/>
            <person name="Glockner F.O."/>
            <person name="Harder J."/>
        </authorList>
    </citation>
    <scope>NUCLEOTIDE SEQUENCE [LARGE SCALE GENOMIC DNA]</scope>
    <source>
        <strain evidence="9">6C</strain>
    </source>
</reference>
<keyword evidence="4" id="KW-0732">Signal</keyword>
<keyword evidence="10" id="KW-1185">Reference proteome</keyword>
<evidence type="ECO:0000256" key="7">
    <source>
        <dbReference type="SAM" id="MobiDB-lite"/>
    </source>
</evidence>
<dbReference type="PATRIC" id="fig|1263867.3.peg.6526"/>
<evidence type="ECO:0000259" key="8">
    <source>
        <dbReference type="Pfam" id="PF00884"/>
    </source>
</evidence>
<dbReference type="InterPro" id="IPR017850">
    <property type="entry name" value="Alkaline_phosphatase_core_sf"/>
</dbReference>
<dbReference type="InterPro" id="IPR000917">
    <property type="entry name" value="Sulfatase_N"/>
</dbReference>
<evidence type="ECO:0000256" key="6">
    <source>
        <dbReference type="ARBA" id="ARBA00022837"/>
    </source>
</evidence>
<evidence type="ECO:0000256" key="5">
    <source>
        <dbReference type="ARBA" id="ARBA00022801"/>
    </source>
</evidence>
<dbReference type="PANTHER" id="PTHR45953">
    <property type="entry name" value="IDURONATE 2-SULFATASE"/>
    <property type="match status" value="1"/>
</dbReference>
<feature type="domain" description="Sulfatase N-terminal" evidence="8">
    <location>
        <begin position="130"/>
        <end position="488"/>
    </location>
</feature>
<dbReference type="GO" id="GO:0004423">
    <property type="term" value="F:iduronate-2-sulfatase activity"/>
    <property type="evidence" value="ECO:0007669"/>
    <property type="project" value="InterPro"/>
</dbReference>
<comment type="similarity">
    <text evidence="2">Belongs to the sulfatase family.</text>
</comment>
<evidence type="ECO:0000256" key="2">
    <source>
        <dbReference type="ARBA" id="ARBA00008779"/>
    </source>
</evidence>
<organism evidence="9 10">
    <name type="scientific">Rhodopirellula europaea 6C</name>
    <dbReference type="NCBI Taxonomy" id="1263867"/>
    <lineage>
        <taxon>Bacteria</taxon>
        <taxon>Pseudomonadati</taxon>
        <taxon>Planctomycetota</taxon>
        <taxon>Planctomycetia</taxon>
        <taxon>Pirellulales</taxon>
        <taxon>Pirellulaceae</taxon>
        <taxon>Rhodopirellula</taxon>
    </lineage>
</organism>
<name>M2A346_9BACT</name>
<comment type="cofactor">
    <cofactor evidence="1">
        <name>Ca(2+)</name>
        <dbReference type="ChEBI" id="CHEBI:29108"/>
    </cofactor>
</comment>
<dbReference type="Pfam" id="PF00884">
    <property type="entry name" value="Sulfatase"/>
    <property type="match status" value="1"/>
</dbReference>
<gene>
    <name evidence="9" type="ORF">RE6C_06085</name>
</gene>
<keyword evidence="6" id="KW-0106">Calcium</keyword>
<evidence type="ECO:0000313" key="9">
    <source>
        <dbReference type="EMBL" id="EMB13116.1"/>
    </source>
</evidence>
<feature type="region of interest" description="Disordered" evidence="7">
    <location>
        <begin position="1"/>
        <end position="56"/>
    </location>
</feature>
<accession>M2A346</accession>
<sequence length="578" mass="63948">MAEREDYHGRRPHPGRMGMDGSGGARVHSSGRKPRDHHPKENQAAPAGAVVDDAPQIGPTANRQIVMEMKYGRRPNAHPSPRRILAMRALLQLPFSSQQVDSPLVWILRSLIVPLVLLASTINGFAEKPKNVLLICVDDLRPELGCYGADDISSPNIDSLAAKGIQFNRHFVQAPTCGASRFAMLTGCYGPSGNHALFSRAKRMAKDPSSVTPSMPRWFRDHGYTSVSVGKVSHHPGGRGGADWNKEDEIEMPGAWDRHLMPTGPWQHPRGAMHGLADGEIRKDASQMDVFQSEGGEAKYPDDLILETSLDELATLAKDVADKPFFLAVGVIRPHLPFGAPAEHMEPYRQTVLPRIEHPSKPSGQTTWHRSGEFMRYNRWGKDPNQDAEFAEAVRRHYAACVSYADANVGEVLKQLDELGLRESTVVVVWGDHGWHLGEHAIWGKHALFEESLHSPLIIHDPSMSSASQTEAIAETIDVFPTLCELTNLPSPPKVDGESLVPVLKDPASSEGEAVSYAKATTIRTSTHRLIAHPRGFYELYDHETDPGETKNVADENPELVQKLQQHLKERLANRQQF</sequence>
<evidence type="ECO:0000256" key="4">
    <source>
        <dbReference type="ARBA" id="ARBA00022729"/>
    </source>
</evidence>
<reference evidence="9" key="1">
    <citation type="submission" date="2012-11" db="EMBL/GenBank/DDBJ databases">
        <title>Permanent draft genomes of Rhodopirellula europaea strain SH398 and 6C.</title>
        <authorList>
            <person name="Richter M."/>
            <person name="Richter-Heitmann T."/>
            <person name="Frank C."/>
            <person name="Harder J."/>
            <person name="Glockner F.O."/>
        </authorList>
    </citation>
    <scope>NUCLEOTIDE SEQUENCE</scope>
    <source>
        <strain evidence="9">6C</strain>
    </source>
</reference>
<dbReference type="SUPFAM" id="SSF53649">
    <property type="entry name" value="Alkaline phosphatase-like"/>
    <property type="match status" value="1"/>
</dbReference>
<protein>
    <submittedName>
        <fullName evidence="9">Iduronate-2-sulfatase</fullName>
    </submittedName>
</protein>
<dbReference type="PANTHER" id="PTHR45953:SF1">
    <property type="entry name" value="IDURONATE 2-SULFATASE"/>
    <property type="match status" value="1"/>
</dbReference>
<dbReference type="Gene3D" id="3.40.720.10">
    <property type="entry name" value="Alkaline Phosphatase, subunit A"/>
    <property type="match status" value="1"/>
</dbReference>
<comment type="caution">
    <text evidence="9">The sequence shown here is derived from an EMBL/GenBank/DDBJ whole genome shotgun (WGS) entry which is preliminary data.</text>
</comment>
<evidence type="ECO:0000256" key="1">
    <source>
        <dbReference type="ARBA" id="ARBA00001913"/>
    </source>
</evidence>
<keyword evidence="5" id="KW-0378">Hydrolase</keyword>
<dbReference type="InterPro" id="IPR035874">
    <property type="entry name" value="IDS"/>
</dbReference>
<proteinExistence type="inferred from homology"/>
<keyword evidence="3" id="KW-0479">Metal-binding</keyword>
<dbReference type="CDD" id="cd16030">
    <property type="entry name" value="iduronate-2-sulfatase"/>
    <property type="match status" value="1"/>
</dbReference>
<evidence type="ECO:0000313" key="10">
    <source>
        <dbReference type="Proteomes" id="UP000011529"/>
    </source>
</evidence>
<evidence type="ECO:0000256" key="3">
    <source>
        <dbReference type="ARBA" id="ARBA00022723"/>
    </source>
</evidence>